<reference evidence="1" key="2">
    <citation type="submission" date="2020-09" db="EMBL/GenBank/DDBJ databases">
        <authorList>
            <person name="Sun Q."/>
            <person name="Zhou Y."/>
        </authorList>
    </citation>
    <scope>NUCLEOTIDE SEQUENCE</scope>
    <source>
        <strain evidence="1">CGMCC 4.7306</strain>
    </source>
</reference>
<evidence type="ECO:0000313" key="2">
    <source>
        <dbReference type="Proteomes" id="UP000613840"/>
    </source>
</evidence>
<evidence type="ECO:0000313" key="1">
    <source>
        <dbReference type="EMBL" id="GGL51362.1"/>
    </source>
</evidence>
<dbReference type="EMBL" id="BMMZ01000001">
    <property type="protein sequence ID" value="GGL51362.1"/>
    <property type="molecule type" value="Genomic_DNA"/>
</dbReference>
<dbReference type="Gene3D" id="3.40.50.12580">
    <property type="match status" value="1"/>
</dbReference>
<dbReference type="InterPro" id="IPR043148">
    <property type="entry name" value="TagF_C"/>
</dbReference>
<dbReference type="SUPFAM" id="SSF53756">
    <property type="entry name" value="UDP-Glycosyltransferase/glycogen phosphorylase"/>
    <property type="match status" value="1"/>
</dbReference>
<organism evidence="1 2">
    <name type="scientific">Microlunatus endophyticus</name>
    <dbReference type="NCBI Taxonomy" id="1716077"/>
    <lineage>
        <taxon>Bacteria</taxon>
        <taxon>Bacillati</taxon>
        <taxon>Actinomycetota</taxon>
        <taxon>Actinomycetes</taxon>
        <taxon>Propionibacteriales</taxon>
        <taxon>Propionibacteriaceae</taxon>
        <taxon>Microlunatus</taxon>
    </lineage>
</organism>
<proteinExistence type="predicted"/>
<keyword evidence="2" id="KW-1185">Reference proteome</keyword>
<keyword evidence="1" id="KW-0808">Transferase</keyword>
<comment type="caution">
    <text evidence="1">The sequence shown here is derived from an EMBL/GenBank/DDBJ whole genome shotgun (WGS) entry which is preliminary data.</text>
</comment>
<gene>
    <name evidence="1" type="ORF">GCM10011575_07140</name>
</gene>
<dbReference type="GO" id="GO:0047355">
    <property type="term" value="F:CDP-glycerol glycerophosphotransferase activity"/>
    <property type="evidence" value="ECO:0007669"/>
    <property type="project" value="InterPro"/>
</dbReference>
<dbReference type="InterPro" id="IPR007554">
    <property type="entry name" value="Glycerophosphate_synth"/>
</dbReference>
<name>A0A917S1S9_9ACTN</name>
<dbReference type="GO" id="GO:0016020">
    <property type="term" value="C:membrane"/>
    <property type="evidence" value="ECO:0007669"/>
    <property type="project" value="InterPro"/>
</dbReference>
<protein>
    <submittedName>
        <fullName evidence="1">Glycosyl transferase</fullName>
    </submittedName>
</protein>
<dbReference type="AlphaFoldDB" id="A0A917S1S9"/>
<accession>A0A917S1S9</accession>
<reference evidence="1" key="1">
    <citation type="journal article" date="2014" name="Int. J. Syst. Evol. Microbiol.">
        <title>Complete genome sequence of Corynebacterium casei LMG S-19264T (=DSM 44701T), isolated from a smear-ripened cheese.</title>
        <authorList>
            <consortium name="US DOE Joint Genome Institute (JGI-PGF)"/>
            <person name="Walter F."/>
            <person name="Albersmeier A."/>
            <person name="Kalinowski J."/>
            <person name="Ruckert C."/>
        </authorList>
    </citation>
    <scope>NUCLEOTIDE SEQUENCE</scope>
    <source>
        <strain evidence="1">CGMCC 4.7306</strain>
    </source>
</reference>
<sequence>METRPGRGLGTAAVVEPARRVGQWWRRRREHSRLHKLPEYQLHSGRHFDVLLHFPDLPVNLYQVRQWYGPLEQLSRQRSVAILCYEPETAEIIRRETSLPVLLTRGGLPDLEKVRTDHQPKVILYPNQNYTNFGILGLNTVQHAFICHGESDKIYMSSNWMKVFNYDLVAGQAAKDRLSRRLFGYDVEARTIEIGRPQIDIEFQAPYTFDESRKTVLYAPTWEGGRTSMRYGSVASHGLTMVSSLLADRRFRVIYRPHPRTGILLPQHRAADLRIRELIDVATASDPSAGHLVDDTPFGWQLKAADVMITDISAVAYDWLTTAKPLIVTQPIEPSAVVDQGSFIGDLRLVTADEAHRIPEMADRALSDPEQIGRMRRWCAYYYGDTTPGASMTRFINAIERMIEERDGWVFQDHDVADELAAIGPVAV</sequence>
<dbReference type="Proteomes" id="UP000613840">
    <property type="component" value="Unassembled WGS sequence"/>
</dbReference>
<dbReference type="Pfam" id="PF04464">
    <property type="entry name" value="Glyphos_transf"/>
    <property type="match status" value="1"/>
</dbReference>